<name>A0A6A6ZJV4_9PLEO</name>
<comment type="subunit">
    <text evidence="4">Binds to mitochondrial small subunit 15S rRNA.</text>
</comment>
<evidence type="ECO:0000313" key="8">
    <source>
        <dbReference type="EMBL" id="KAF2821023.1"/>
    </source>
</evidence>
<feature type="region of interest" description="Disordered" evidence="6">
    <location>
        <begin position="599"/>
        <end position="658"/>
    </location>
</feature>
<proteinExistence type="inferred from homology"/>
<dbReference type="Proteomes" id="UP000799424">
    <property type="component" value="Unassembled WGS sequence"/>
</dbReference>
<dbReference type="AlphaFoldDB" id="A0A6A6ZJV4"/>
<evidence type="ECO:0000256" key="4">
    <source>
        <dbReference type="ARBA" id="ARBA00044511"/>
    </source>
</evidence>
<comment type="similarity">
    <text evidence="1">Belongs to the CCM1 family.</text>
</comment>
<dbReference type="InterPro" id="IPR057027">
    <property type="entry name" value="TPR_mt"/>
</dbReference>
<comment type="function">
    <text evidence="3">Regulates mitochondrial small subunit maturation by controlling 15S rRNA 5'-end processing. Localizes to the 5' precursor of the 15S rRNA in a position that is subsequently occupied by mS47 in the mature yeast mtSSU. Uses structure and sequence-specific RNA recognition, binding to a single-stranded region of the precursor and specifically recognizing bases -6 to -1. The exchange of Ccm1 for mS47 is coupled to the irreversible removal of precursor rRNA that is accompanied by conformational changes of the mitoribosomal proteins uS5m and mS26. These conformational changes signal completion of 5'-end rRNA processing through protection of the mature 5'-end of the 15S rRNA and stabilization of mS47. The removal of the 5' precursor together with the dissociation of Ccm1 may be catalyzed by the 5'-3' exoribonuclease Pet127. Involved in the specific removal of group I introns in mitochondrial encoded transcripts.</text>
</comment>
<reference evidence="8" key="1">
    <citation type="journal article" date="2020" name="Stud. Mycol.">
        <title>101 Dothideomycetes genomes: a test case for predicting lifestyles and emergence of pathogens.</title>
        <authorList>
            <person name="Haridas S."/>
            <person name="Albert R."/>
            <person name="Binder M."/>
            <person name="Bloem J."/>
            <person name="Labutti K."/>
            <person name="Salamov A."/>
            <person name="Andreopoulos B."/>
            <person name="Baker S."/>
            <person name="Barry K."/>
            <person name="Bills G."/>
            <person name="Bluhm B."/>
            <person name="Cannon C."/>
            <person name="Castanera R."/>
            <person name="Culley D."/>
            <person name="Daum C."/>
            <person name="Ezra D."/>
            <person name="Gonzalez J."/>
            <person name="Henrissat B."/>
            <person name="Kuo A."/>
            <person name="Liang C."/>
            <person name="Lipzen A."/>
            <person name="Lutzoni F."/>
            <person name="Magnuson J."/>
            <person name="Mondo S."/>
            <person name="Nolan M."/>
            <person name="Ohm R."/>
            <person name="Pangilinan J."/>
            <person name="Park H.-J."/>
            <person name="Ramirez L."/>
            <person name="Alfaro M."/>
            <person name="Sun H."/>
            <person name="Tritt A."/>
            <person name="Yoshinaga Y."/>
            <person name="Zwiers L.-H."/>
            <person name="Turgeon B."/>
            <person name="Goodwin S."/>
            <person name="Spatafora J."/>
            <person name="Crous P."/>
            <person name="Grigoriev I."/>
        </authorList>
    </citation>
    <scope>NUCLEOTIDE SEQUENCE</scope>
    <source>
        <strain evidence="8">CBS 113818</strain>
    </source>
</reference>
<protein>
    <recommendedName>
        <fullName evidence="7">Pentatricopeptide repeat-containing protein-mitochondrial domain-containing protein</fullName>
    </recommendedName>
</protein>
<organism evidence="8 9">
    <name type="scientific">Ophiobolus disseminans</name>
    <dbReference type="NCBI Taxonomy" id="1469910"/>
    <lineage>
        <taxon>Eukaryota</taxon>
        <taxon>Fungi</taxon>
        <taxon>Dikarya</taxon>
        <taxon>Ascomycota</taxon>
        <taxon>Pezizomycotina</taxon>
        <taxon>Dothideomycetes</taxon>
        <taxon>Pleosporomycetidae</taxon>
        <taxon>Pleosporales</taxon>
        <taxon>Pleosporineae</taxon>
        <taxon>Phaeosphaeriaceae</taxon>
        <taxon>Ophiobolus</taxon>
    </lineage>
</organism>
<keyword evidence="2" id="KW-0677">Repeat</keyword>
<evidence type="ECO:0000256" key="6">
    <source>
        <dbReference type="SAM" id="MobiDB-lite"/>
    </source>
</evidence>
<dbReference type="EMBL" id="MU006238">
    <property type="protein sequence ID" value="KAF2821023.1"/>
    <property type="molecule type" value="Genomic_DNA"/>
</dbReference>
<evidence type="ECO:0000259" key="7">
    <source>
        <dbReference type="Pfam" id="PF23276"/>
    </source>
</evidence>
<dbReference type="Pfam" id="PF23276">
    <property type="entry name" value="TPR_24"/>
    <property type="match status" value="1"/>
</dbReference>
<sequence length="658" mass="73625">MPPRPFVNDALWRCLCSSFPANVSSTAIPRISASRALRNAPQNRDSSTQIRAYNSFSAPSTTNDPFPSLSQLDTPTSGAHPRASRSTPNPARKAPLAQLPTNILYEHLRDEGAKGRWDDVFSICRVLVKDRGEAPNKEMYTAILHSFVSSTNGTAGKVRKVLEEMGFWAETDAYGGQARVDLDARGCECVLEVLAVHPDYLLRTEILEYMKSRWFTLSDRGHNFVVAGMLRERHFEQALETLEDMVRKKVRIESWLFDKAMWILLEYGEVEEAFYILNLKDGLQRPGTGSAKLNSALWGALLDAAAHRQLHDAVKMVWTRQVEPGYLKPGTGACQSILALAARHGDVHLATDVFRVLTERETTFTSHHYELLITTYLNADDLSAALSVILIMVDANLKVSAGTCRPLFWYLRSEKPDESSRPLAAFHMLQDFEASGRKVPTAAINACIQASITLERFEEGIEIYKALHTVSHSGPDTETFNVLFRGCYINIRKELAMFFANEMIQLGLKPNRLTYDRLITVCLQADDLEDALLYYEEMRSTRAKPSSTEIMKPRRATWEALIMRCAAKGDERAVALLRDYKQEQEEPRAVVEKAVRQRFEESKAPSRPDREIAQAGVLGTGEVNLEQRPGSDPSNGEGANATGDGQVAPLAEVPRKYP</sequence>
<accession>A0A6A6ZJV4</accession>
<dbReference type="NCBIfam" id="TIGR00756">
    <property type="entry name" value="PPR"/>
    <property type="match status" value="1"/>
</dbReference>
<feature type="compositionally biased region" description="Polar residues" evidence="6">
    <location>
        <begin position="55"/>
        <end position="77"/>
    </location>
</feature>
<dbReference type="PANTHER" id="PTHR47447">
    <property type="entry name" value="OS03G0856100 PROTEIN"/>
    <property type="match status" value="1"/>
</dbReference>
<feature type="repeat" description="PPR" evidence="5">
    <location>
        <begin position="511"/>
        <end position="545"/>
    </location>
</feature>
<dbReference type="InterPro" id="IPR002885">
    <property type="entry name" value="PPR_rpt"/>
</dbReference>
<evidence type="ECO:0000313" key="9">
    <source>
        <dbReference type="Proteomes" id="UP000799424"/>
    </source>
</evidence>
<feature type="compositionally biased region" description="Basic and acidic residues" evidence="6">
    <location>
        <begin position="599"/>
        <end position="612"/>
    </location>
</feature>
<gene>
    <name evidence="8" type="ORF">CC86DRAFT_303192</name>
</gene>
<evidence type="ECO:0000256" key="5">
    <source>
        <dbReference type="PROSITE-ProRule" id="PRU00708"/>
    </source>
</evidence>
<evidence type="ECO:0000256" key="1">
    <source>
        <dbReference type="ARBA" id="ARBA00006192"/>
    </source>
</evidence>
<evidence type="ECO:0000256" key="2">
    <source>
        <dbReference type="ARBA" id="ARBA00022737"/>
    </source>
</evidence>
<dbReference type="PROSITE" id="PS51375">
    <property type="entry name" value="PPR"/>
    <property type="match status" value="1"/>
</dbReference>
<dbReference type="InterPro" id="IPR011990">
    <property type="entry name" value="TPR-like_helical_dom_sf"/>
</dbReference>
<feature type="domain" description="Pentatricopeptide repeat-containing protein-mitochondrial" evidence="7">
    <location>
        <begin position="332"/>
        <end position="466"/>
    </location>
</feature>
<keyword evidence="9" id="KW-1185">Reference proteome</keyword>
<dbReference type="OrthoDB" id="747253at2759"/>
<dbReference type="PANTHER" id="PTHR47447:SF17">
    <property type="entry name" value="OS12G0638900 PROTEIN"/>
    <property type="match status" value="1"/>
</dbReference>
<feature type="region of interest" description="Disordered" evidence="6">
    <location>
        <begin position="55"/>
        <end position="96"/>
    </location>
</feature>
<evidence type="ECO:0000256" key="3">
    <source>
        <dbReference type="ARBA" id="ARBA00044493"/>
    </source>
</evidence>
<dbReference type="Gene3D" id="1.25.40.10">
    <property type="entry name" value="Tetratricopeptide repeat domain"/>
    <property type="match status" value="3"/>
</dbReference>
<dbReference type="Pfam" id="PF13812">
    <property type="entry name" value="PPR_3"/>
    <property type="match status" value="1"/>
</dbReference>